<dbReference type="Gene3D" id="1.10.10.10">
    <property type="entry name" value="Winged helix-like DNA-binding domain superfamily/Winged helix DNA-binding domain"/>
    <property type="match status" value="1"/>
</dbReference>
<evidence type="ECO:0000256" key="3">
    <source>
        <dbReference type="ARBA" id="ARBA00023082"/>
    </source>
</evidence>
<dbReference type="InterPro" id="IPR013324">
    <property type="entry name" value="RNA_pol_sigma_r3/r4-like"/>
</dbReference>
<dbReference type="InterPro" id="IPR036388">
    <property type="entry name" value="WH-like_DNA-bd_sf"/>
</dbReference>
<comment type="similarity">
    <text evidence="1">Belongs to the sigma-70 factor family. ECF subfamily.</text>
</comment>
<dbReference type="Pfam" id="PF08281">
    <property type="entry name" value="Sigma70_r4_2"/>
    <property type="match status" value="1"/>
</dbReference>
<evidence type="ECO:0000256" key="4">
    <source>
        <dbReference type="ARBA" id="ARBA00023163"/>
    </source>
</evidence>
<dbReference type="EMBL" id="CP017141">
    <property type="protein sequence ID" value="AOM77743.1"/>
    <property type="molecule type" value="Genomic_DNA"/>
</dbReference>
<dbReference type="GO" id="GO:0006352">
    <property type="term" value="P:DNA-templated transcription initiation"/>
    <property type="evidence" value="ECO:0007669"/>
    <property type="project" value="InterPro"/>
</dbReference>
<name>A0A1D7QGG0_9SPHI</name>
<reference evidence="6 7" key="1">
    <citation type="submission" date="2016-08" db="EMBL/GenBank/DDBJ databases">
        <authorList>
            <person name="Seilhamer J.J."/>
        </authorList>
    </citation>
    <scope>NUCLEOTIDE SEQUENCE [LARGE SCALE GENOMIC DNA]</scope>
    <source>
        <strain evidence="6 7">DX4</strain>
    </source>
</reference>
<dbReference type="PANTHER" id="PTHR43133:SF46">
    <property type="entry name" value="RNA POLYMERASE SIGMA-70 FACTOR ECF SUBFAMILY"/>
    <property type="match status" value="1"/>
</dbReference>
<evidence type="ECO:0000259" key="5">
    <source>
        <dbReference type="SMART" id="SM00421"/>
    </source>
</evidence>
<keyword evidence="3" id="KW-0731">Sigma factor</keyword>
<dbReference type="InterPro" id="IPR013249">
    <property type="entry name" value="RNA_pol_sigma70_r4_t2"/>
</dbReference>
<accession>A0A1D7QGG0</accession>
<dbReference type="InterPro" id="IPR014327">
    <property type="entry name" value="RNA_pol_sigma70_bacteroid"/>
</dbReference>
<dbReference type="InterPro" id="IPR007627">
    <property type="entry name" value="RNA_pol_sigma70_r2"/>
</dbReference>
<dbReference type="NCBIfam" id="TIGR02937">
    <property type="entry name" value="sigma70-ECF"/>
    <property type="match status" value="1"/>
</dbReference>
<dbReference type="NCBIfam" id="TIGR02985">
    <property type="entry name" value="Sig70_bacteroi1"/>
    <property type="match status" value="1"/>
</dbReference>
<evidence type="ECO:0000256" key="2">
    <source>
        <dbReference type="ARBA" id="ARBA00023015"/>
    </source>
</evidence>
<feature type="domain" description="HTH luxR-type" evidence="5">
    <location>
        <begin position="131"/>
        <end position="187"/>
    </location>
</feature>
<dbReference type="AlphaFoldDB" id="A0A1D7QGG0"/>
<evidence type="ECO:0000256" key="1">
    <source>
        <dbReference type="ARBA" id="ARBA00010641"/>
    </source>
</evidence>
<organism evidence="6 7">
    <name type="scientific">Pedobacter steynii</name>
    <dbReference type="NCBI Taxonomy" id="430522"/>
    <lineage>
        <taxon>Bacteria</taxon>
        <taxon>Pseudomonadati</taxon>
        <taxon>Bacteroidota</taxon>
        <taxon>Sphingobacteriia</taxon>
        <taxon>Sphingobacteriales</taxon>
        <taxon>Sphingobacteriaceae</taxon>
        <taxon>Pedobacter</taxon>
    </lineage>
</organism>
<dbReference type="InterPro" id="IPR014284">
    <property type="entry name" value="RNA_pol_sigma-70_dom"/>
</dbReference>
<dbReference type="Proteomes" id="UP000094313">
    <property type="component" value="Chromosome"/>
</dbReference>
<proteinExistence type="inferred from homology"/>
<dbReference type="OrthoDB" id="8687055at2"/>
<dbReference type="Gene3D" id="1.10.1740.10">
    <property type="match status" value="1"/>
</dbReference>
<keyword evidence="4" id="KW-0804">Transcription</keyword>
<dbReference type="SUPFAM" id="SSF88659">
    <property type="entry name" value="Sigma3 and sigma4 domains of RNA polymerase sigma factors"/>
    <property type="match status" value="1"/>
</dbReference>
<protein>
    <submittedName>
        <fullName evidence="6">RNA polymerase sigma-70 factor</fullName>
    </submittedName>
</protein>
<dbReference type="InterPro" id="IPR000792">
    <property type="entry name" value="Tscrpt_reg_LuxR_C"/>
</dbReference>
<sequence>MRVRQSIEVISGSDLLLLIEDNNKDAFTDFYSHHFRKLILVSDKYVQSIPAAEEIVQDVFLKIWEEKELLSEIKSINAYLYRSVVNSSINFVNRQKNIEKHHLKIADHVVIDDAERHEEENELIVLLYHEIELLPEKCQQVFKLSRLEGLKYRDIALRLNISEKTVENHMGNALKILRSRVSKAAEQSPLRKKFKYFYLMAMYLY</sequence>
<evidence type="ECO:0000313" key="7">
    <source>
        <dbReference type="Proteomes" id="UP000094313"/>
    </source>
</evidence>
<dbReference type="SMART" id="SM00421">
    <property type="entry name" value="HTH_LUXR"/>
    <property type="match status" value="1"/>
</dbReference>
<dbReference type="InterPro" id="IPR039425">
    <property type="entry name" value="RNA_pol_sigma-70-like"/>
</dbReference>
<dbReference type="GO" id="GO:0003677">
    <property type="term" value="F:DNA binding"/>
    <property type="evidence" value="ECO:0007669"/>
    <property type="project" value="InterPro"/>
</dbReference>
<dbReference type="KEGG" id="psty:BFS30_11515"/>
<dbReference type="PANTHER" id="PTHR43133">
    <property type="entry name" value="RNA POLYMERASE ECF-TYPE SIGMA FACTO"/>
    <property type="match status" value="1"/>
</dbReference>
<keyword evidence="2" id="KW-0805">Transcription regulation</keyword>
<dbReference type="Pfam" id="PF04542">
    <property type="entry name" value="Sigma70_r2"/>
    <property type="match status" value="1"/>
</dbReference>
<gene>
    <name evidence="6" type="ORF">BFS30_11515</name>
</gene>
<dbReference type="InterPro" id="IPR013325">
    <property type="entry name" value="RNA_pol_sigma_r2"/>
</dbReference>
<keyword evidence="7" id="KW-1185">Reference proteome</keyword>
<dbReference type="SUPFAM" id="SSF88946">
    <property type="entry name" value="Sigma2 domain of RNA polymerase sigma factors"/>
    <property type="match status" value="1"/>
</dbReference>
<dbReference type="RefSeq" id="WP_069379431.1">
    <property type="nucleotide sequence ID" value="NZ_CP017141.1"/>
</dbReference>
<dbReference type="GO" id="GO:0016987">
    <property type="term" value="F:sigma factor activity"/>
    <property type="evidence" value="ECO:0007669"/>
    <property type="project" value="UniProtKB-KW"/>
</dbReference>
<evidence type="ECO:0000313" key="6">
    <source>
        <dbReference type="EMBL" id="AOM77743.1"/>
    </source>
</evidence>